<evidence type="ECO:0000256" key="1">
    <source>
        <dbReference type="ARBA" id="ARBA00001936"/>
    </source>
</evidence>
<dbReference type="GO" id="GO:0010945">
    <property type="term" value="F:coenzyme A diphosphatase activity"/>
    <property type="evidence" value="ECO:0007669"/>
    <property type="project" value="InterPro"/>
</dbReference>
<evidence type="ECO:0000256" key="6">
    <source>
        <dbReference type="ARBA" id="ARBA00023211"/>
    </source>
</evidence>
<keyword evidence="7" id="KW-0175">Coiled coil</keyword>
<keyword evidence="5" id="KW-0460">Magnesium</keyword>
<feature type="compositionally biased region" description="Low complexity" evidence="8">
    <location>
        <begin position="23"/>
        <end position="32"/>
    </location>
</feature>
<keyword evidence="3" id="KW-0479">Metal-binding</keyword>
<evidence type="ECO:0000256" key="7">
    <source>
        <dbReference type="SAM" id="Coils"/>
    </source>
</evidence>
<dbReference type="GO" id="GO:0005737">
    <property type="term" value="C:cytoplasm"/>
    <property type="evidence" value="ECO:0007669"/>
    <property type="project" value="UniProtKB-ARBA"/>
</dbReference>
<dbReference type="Pfam" id="PF00293">
    <property type="entry name" value="NUDIX"/>
    <property type="match status" value="1"/>
</dbReference>
<dbReference type="PROSITE" id="PS51462">
    <property type="entry name" value="NUDIX"/>
    <property type="match status" value="1"/>
</dbReference>
<dbReference type="Proteomes" id="UP000239649">
    <property type="component" value="Unassembled WGS sequence"/>
</dbReference>
<evidence type="ECO:0000313" key="11">
    <source>
        <dbReference type="Proteomes" id="UP000239649"/>
    </source>
</evidence>
<comment type="cofactor">
    <cofactor evidence="1">
        <name>Mn(2+)</name>
        <dbReference type="ChEBI" id="CHEBI:29035"/>
    </cofactor>
</comment>
<reference evidence="10 11" key="1">
    <citation type="journal article" date="2018" name="Plant J.">
        <title>Genome sequences of Chlorella sorokiniana UTEX 1602 and Micractinium conductrix SAG 241.80: implications to maltose excretion by a green alga.</title>
        <authorList>
            <person name="Arriola M.B."/>
            <person name="Velmurugan N."/>
            <person name="Zhang Y."/>
            <person name="Plunkett M.H."/>
            <person name="Hondzo H."/>
            <person name="Barney B.M."/>
        </authorList>
    </citation>
    <scope>NUCLEOTIDE SEQUENCE [LARGE SCALE GENOMIC DNA]</scope>
    <source>
        <strain evidence="10 11">SAG 241.80</strain>
    </source>
</reference>
<dbReference type="STRING" id="554055.A0A2P6V1H2"/>
<dbReference type="GO" id="GO:0008893">
    <property type="term" value="F:guanosine-3',5'-bis(diphosphate) 3'-diphosphatase activity"/>
    <property type="evidence" value="ECO:0007669"/>
    <property type="project" value="UniProtKB-ARBA"/>
</dbReference>
<keyword evidence="4 10" id="KW-0378">Hydrolase</keyword>
<dbReference type="SUPFAM" id="SSF55811">
    <property type="entry name" value="Nudix"/>
    <property type="match status" value="1"/>
</dbReference>
<feature type="region of interest" description="Disordered" evidence="8">
    <location>
        <begin position="1"/>
        <end position="39"/>
    </location>
</feature>
<comment type="cofactor">
    <cofactor evidence="2">
        <name>Mg(2+)</name>
        <dbReference type="ChEBI" id="CHEBI:18420"/>
    </cofactor>
</comment>
<dbReference type="InterPro" id="IPR015797">
    <property type="entry name" value="NUDIX_hydrolase-like_dom_sf"/>
</dbReference>
<dbReference type="PANTHER" id="PTHR12992">
    <property type="entry name" value="NUDIX HYDROLASE"/>
    <property type="match status" value="1"/>
</dbReference>
<dbReference type="GO" id="GO:0046872">
    <property type="term" value="F:metal ion binding"/>
    <property type="evidence" value="ECO:0007669"/>
    <property type="project" value="UniProtKB-KW"/>
</dbReference>
<organism evidence="10 11">
    <name type="scientific">Micractinium conductrix</name>
    <dbReference type="NCBI Taxonomy" id="554055"/>
    <lineage>
        <taxon>Eukaryota</taxon>
        <taxon>Viridiplantae</taxon>
        <taxon>Chlorophyta</taxon>
        <taxon>core chlorophytes</taxon>
        <taxon>Trebouxiophyceae</taxon>
        <taxon>Chlorellales</taxon>
        <taxon>Chlorellaceae</taxon>
        <taxon>Chlorella clade</taxon>
        <taxon>Micractinium</taxon>
    </lineage>
</organism>
<accession>A0A2P6V1H2</accession>
<keyword evidence="11" id="KW-1185">Reference proteome</keyword>
<dbReference type="InterPro" id="IPR000086">
    <property type="entry name" value="NUDIX_hydrolase_dom"/>
</dbReference>
<feature type="compositionally biased region" description="Acidic residues" evidence="8">
    <location>
        <begin position="1"/>
        <end position="11"/>
    </location>
</feature>
<feature type="domain" description="Nudix hydrolase" evidence="9">
    <location>
        <begin position="186"/>
        <end position="320"/>
    </location>
</feature>
<evidence type="ECO:0000259" key="9">
    <source>
        <dbReference type="PROSITE" id="PS51462"/>
    </source>
</evidence>
<dbReference type="EMBL" id="LHPF02000044">
    <property type="protein sequence ID" value="PSC67946.1"/>
    <property type="molecule type" value="Genomic_DNA"/>
</dbReference>
<protein>
    <submittedName>
        <fullName evidence="10">Nudix hydrolase mitochondrial</fullName>
    </submittedName>
</protein>
<sequence>MEGLDEEDDLYADFGSPDKLLPDHAAAAATAPLPRPEPPLVTVTEGAADLYADLLECDGDGEGGVLLKTQLTELTDRVQRQEAVIKGLQEEVQALTQQNGELSERGATLAANISALYTTAKLELQRKDSEIQDLRERPAASVRAAGMVQTRRGAAAELAETCRLERVVSNLRASCSATPVGPPVSNRFAAVLVPLFEDPDSGEVHVVLNQRSSKLKTHSGEVCFPGGKRDPLDRDDIATALREAQEELGIEPSAVDVVACLPPFLSKHLLSVTPVVGCIPPHYAFIPNPTEVEAVFTAPLRRFLEAGDGYSSRDVEWQPGLPYRLHYFDYVHQDHSYCIWGLTAGMLIAIAEKAFGRRPAFAPNPPGALPYQSLAVDEQGGLVWRRDSSGGSGAPRDALQLAAEAAAEESPRSAAALGAVVTDGEAAAALGGGAGSDDGGGSDGGDEGVCDSRAAL</sequence>
<proteinExistence type="predicted"/>
<dbReference type="OrthoDB" id="206213at2759"/>
<dbReference type="AlphaFoldDB" id="A0A2P6V1H2"/>
<evidence type="ECO:0000256" key="5">
    <source>
        <dbReference type="ARBA" id="ARBA00022842"/>
    </source>
</evidence>
<evidence type="ECO:0000256" key="2">
    <source>
        <dbReference type="ARBA" id="ARBA00001946"/>
    </source>
</evidence>
<dbReference type="InterPro" id="IPR045121">
    <property type="entry name" value="CoAse"/>
</dbReference>
<dbReference type="FunFam" id="3.90.79.10:FF:000036">
    <property type="entry name" value="Nudix hydrolase 11"/>
    <property type="match status" value="1"/>
</dbReference>
<evidence type="ECO:0000256" key="4">
    <source>
        <dbReference type="ARBA" id="ARBA00022801"/>
    </source>
</evidence>
<dbReference type="Gene3D" id="3.90.79.10">
    <property type="entry name" value="Nucleoside Triphosphate Pyrophosphohydrolase"/>
    <property type="match status" value="1"/>
</dbReference>
<dbReference type="GO" id="GO:0015938">
    <property type="term" value="P:coenzyme A catabolic process"/>
    <property type="evidence" value="ECO:0007669"/>
    <property type="project" value="TreeGrafter"/>
</dbReference>
<dbReference type="CDD" id="cd03426">
    <property type="entry name" value="NUDIX_CoAse_Nudt7"/>
    <property type="match status" value="1"/>
</dbReference>
<keyword evidence="6" id="KW-0464">Manganese</keyword>
<evidence type="ECO:0000313" key="10">
    <source>
        <dbReference type="EMBL" id="PSC67946.1"/>
    </source>
</evidence>
<dbReference type="GO" id="GO:0015937">
    <property type="term" value="P:coenzyme A biosynthetic process"/>
    <property type="evidence" value="ECO:0007669"/>
    <property type="project" value="UniProtKB-ARBA"/>
</dbReference>
<evidence type="ECO:0000256" key="8">
    <source>
        <dbReference type="SAM" id="MobiDB-lite"/>
    </source>
</evidence>
<gene>
    <name evidence="10" type="ORF">C2E20_8397</name>
</gene>
<comment type="caution">
    <text evidence="10">The sequence shown here is derived from an EMBL/GenBank/DDBJ whole genome shotgun (WGS) entry which is preliminary data.</text>
</comment>
<feature type="coiled-coil region" evidence="7">
    <location>
        <begin position="71"/>
        <end position="137"/>
    </location>
</feature>
<evidence type="ECO:0000256" key="3">
    <source>
        <dbReference type="ARBA" id="ARBA00022723"/>
    </source>
</evidence>
<feature type="region of interest" description="Disordered" evidence="8">
    <location>
        <begin position="428"/>
        <end position="456"/>
    </location>
</feature>
<name>A0A2P6V1H2_9CHLO</name>
<dbReference type="PANTHER" id="PTHR12992:SF24">
    <property type="entry name" value="PEROXISOMAL COENZYME A DIPHOSPHATASE NUDT7"/>
    <property type="match status" value="1"/>
</dbReference>
<feature type="compositionally biased region" description="Gly residues" evidence="8">
    <location>
        <begin position="430"/>
        <end position="443"/>
    </location>
</feature>